<evidence type="ECO:0000313" key="3">
    <source>
        <dbReference type="Proteomes" id="UP000093111"/>
    </source>
</evidence>
<dbReference type="Proteomes" id="UP000093111">
    <property type="component" value="Unassembled WGS sequence"/>
</dbReference>
<accession>A0A1C7P767</accession>
<keyword evidence="1" id="KW-0812">Transmembrane</keyword>
<keyword evidence="1" id="KW-0472">Membrane</keyword>
<dbReference type="EMBL" id="LGLV01000004">
    <property type="protein sequence ID" value="OBZ97060.1"/>
    <property type="molecule type" value="Genomic_DNA"/>
</dbReference>
<feature type="transmembrane region" description="Helical" evidence="1">
    <location>
        <begin position="12"/>
        <end position="32"/>
    </location>
</feature>
<proteinExistence type="predicted"/>
<keyword evidence="3" id="KW-1185">Reference proteome</keyword>
<reference evidence="2 3" key="1">
    <citation type="journal article" date="2016" name="Syst. Appl. Microbiol.">
        <title>Pararhizobium polonicum sp. nov. isolated from tumors on stone fruit rootstocks.</title>
        <authorList>
            <person name="Pulawska J."/>
            <person name="Kuzmanovic N."/>
            <person name="Willems A."/>
            <person name="Pothier J.F."/>
        </authorList>
    </citation>
    <scope>NUCLEOTIDE SEQUENCE [LARGE SCALE GENOMIC DNA]</scope>
    <source>
        <strain evidence="2 3">F5.1</strain>
    </source>
</reference>
<evidence type="ECO:0000313" key="2">
    <source>
        <dbReference type="EMBL" id="OBZ97060.1"/>
    </source>
</evidence>
<organism evidence="2 3">
    <name type="scientific">Pararhizobium polonicum</name>
    <dbReference type="NCBI Taxonomy" id="1612624"/>
    <lineage>
        <taxon>Bacteria</taxon>
        <taxon>Pseudomonadati</taxon>
        <taxon>Pseudomonadota</taxon>
        <taxon>Alphaproteobacteria</taxon>
        <taxon>Hyphomicrobiales</taxon>
        <taxon>Rhizobiaceae</taxon>
        <taxon>Rhizobium/Agrobacterium group</taxon>
        <taxon>Pararhizobium</taxon>
    </lineage>
</organism>
<evidence type="ECO:0000256" key="1">
    <source>
        <dbReference type="SAM" id="Phobius"/>
    </source>
</evidence>
<protein>
    <submittedName>
        <fullName evidence="2">Uncharacterized protein</fullName>
    </submittedName>
</protein>
<keyword evidence="1" id="KW-1133">Transmembrane helix</keyword>
<sequence length="147" mass="16888">MFSEEYTKFLTTFMPVIAATLVTIFGMIAFYYQKSLERKFKYNESIQSRYENYIHSIFDVTANPSSADANAKFQQSRASLRLFAPTNVLNAAKVFEDHITGVERSNDAQEMAAILLHAMRQDCLPGFQFSERVDVTEMKRLNSFNVN</sequence>
<name>A0A1C7P767_9HYPH</name>
<dbReference type="RefSeq" id="WP_068952247.1">
    <property type="nucleotide sequence ID" value="NZ_LGLV01000004.1"/>
</dbReference>
<dbReference type="STRING" id="1612624.ADU59_05080"/>
<dbReference type="AlphaFoldDB" id="A0A1C7P767"/>
<gene>
    <name evidence="2" type="ORF">ADU59_05080</name>
</gene>
<comment type="caution">
    <text evidence="2">The sequence shown here is derived from an EMBL/GenBank/DDBJ whole genome shotgun (WGS) entry which is preliminary data.</text>
</comment>